<sequence length="601" mass="65707">MTLAVSSPVEFGRMDLGLDVNPSSYTRSLHPFLRPSAAEATAGGVPTEHDEDTHTLTGRKLEALQDLAADFLKMVKDSSSKELGGDGELKTQSLFRTVPTNMAKPPLGQNPIRRFGSQRQNSLRFRTNPPERMDIPRAVAIPPNMFSPSMLESPILLRSSQAEPSPTTGTFPLPPFFQGGGPALSSSPRSREQQEAASQQGFMFFQNRQARSEQVPTRLMSPLSGQVAQSPPQQPIPFFNSSISPQYKPSPSRPPVASRPPIPMPQPLQISDPPEMLEEFEKPSEDGYNWRKYGQKQVKGSQYPRSYYKCTHPGCDVKKKVERSKDGKVAENVYKGTHTHPMPMPPRRFIQGSPSTMVSPQAIKATQEVPSDNVRSPGGEGAEGLDDSATVEITTEMEIRSRIEMLKRELSMAGGVPSLHIPDASNEPPDLNKGASPLTATPPRSAASSFESGGGTAERKRAAEEGEEVTQAAKKARLIPPPSGRNAREPKVVVQTTSDVDILDDGFRWRKYGQKQVKDNSHPRSYYKCTSANCPVRKHVERSATDIRAVITTYEGKHNHDPPVIGSHHHDSRPSTPPLPAGTTKSLGIQSVDTHSLEGQG</sequence>
<feature type="region of interest" description="Disordered" evidence="10">
    <location>
        <begin position="223"/>
        <end position="296"/>
    </location>
</feature>
<dbReference type="GO" id="GO:0000976">
    <property type="term" value="F:transcription cis-regulatory region binding"/>
    <property type="evidence" value="ECO:0000318"/>
    <property type="project" value="GO_Central"/>
</dbReference>
<evidence type="ECO:0000256" key="3">
    <source>
        <dbReference type="ARBA" id="ARBA00022737"/>
    </source>
</evidence>
<evidence type="ECO:0000256" key="2">
    <source>
        <dbReference type="ARBA" id="ARBA00022723"/>
    </source>
</evidence>
<reference evidence="12 13" key="1">
    <citation type="journal article" date="2014" name="Nat. Commun.">
        <title>Klebsormidium flaccidum genome reveals primary factors for plant terrestrial adaptation.</title>
        <authorList>
            <person name="Hori K."/>
            <person name="Maruyama F."/>
            <person name="Fujisawa T."/>
            <person name="Togashi T."/>
            <person name="Yamamoto N."/>
            <person name="Seo M."/>
            <person name="Sato S."/>
            <person name="Yamada T."/>
            <person name="Mori H."/>
            <person name="Tajima N."/>
            <person name="Moriyama T."/>
            <person name="Ikeuchi M."/>
            <person name="Watanabe M."/>
            <person name="Wada H."/>
            <person name="Kobayashi K."/>
            <person name="Saito M."/>
            <person name="Masuda T."/>
            <person name="Sasaki-Sekimoto Y."/>
            <person name="Mashiguchi K."/>
            <person name="Awai K."/>
            <person name="Shimojima M."/>
            <person name="Masuda S."/>
            <person name="Iwai M."/>
            <person name="Nobusawa T."/>
            <person name="Narise T."/>
            <person name="Kondo S."/>
            <person name="Saito H."/>
            <person name="Sato R."/>
            <person name="Murakawa M."/>
            <person name="Ihara Y."/>
            <person name="Oshima-Yamada Y."/>
            <person name="Ohtaka K."/>
            <person name="Satoh M."/>
            <person name="Sonobe K."/>
            <person name="Ishii M."/>
            <person name="Ohtani R."/>
            <person name="Kanamori-Sato M."/>
            <person name="Honoki R."/>
            <person name="Miyazaki D."/>
            <person name="Mochizuki H."/>
            <person name="Umetsu J."/>
            <person name="Higashi K."/>
            <person name="Shibata D."/>
            <person name="Kamiya Y."/>
            <person name="Sato N."/>
            <person name="Nakamura Y."/>
            <person name="Tabata S."/>
            <person name="Ida S."/>
            <person name="Kurokawa K."/>
            <person name="Ohta H."/>
        </authorList>
    </citation>
    <scope>NUCLEOTIDE SEQUENCE [LARGE SCALE GENOMIC DNA]</scope>
    <source>
        <strain evidence="12 13">NIES-2285</strain>
    </source>
</reference>
<feature type="compositionally biased region" description="Polar residues" evidence="10">
    <location>
        <begin position="583"/>
        <end position="601"/>
    </location>
</feature>
<dbReference type="InterPro" id="IPR036576">
    <property type="entry name" value="WRKY_dom_sf"/>
</dbReference>
<dbReference type="OMA" id="DQSFATH"/>
<evidence type="ECO:0000313" key="13">
    <source>
        <dbReference type="Proteomes" id="UP000054558"/>
    </source>
</evidence>
<comment type="subcellular location">
    <subcellularLocation>
        <location evidence="1">Nucleus</location>
    </subcellularLocation>
</comment>
<feature type="domain" description="WRKY" evidence="11">
    <location>
        <begin position="285"/>
        <end position="343"/>
    </location>
</feature>
<evidence type="ECO:0000256" key="4">
    <source>
        <dbReference type="ARBA" id="ARBA00022833"/>
    </source>
</evidence>
<dbReference type="OrthoDB" id="2021103at2759"/>
<dbReference type="Pfam" id="PF03106">
    <property type="entry name" value="WRKY"/>
    <property type="match status" value="2"/>
</dbReference>
<keyword evidence="2" id="KW-0479">Metal-binding</keyword>
<feature type="compositionally biased region" description="Pro residues" evidence="10">
    <location>
        <begin position="251"/>
        <end position="266"/>
    </location>
</feature>
<dbReference type="EMBL" id="DF237045">
    <property type="protein sequence ID" value="GAQ81964.1"/>
    <property type="molecule type" value="Genomic_DNA"/>
</dbReference>
<dbReference type="PANTHER" id="PTHR31221:SF193">
    <property type="entry name" value="WRKY TRANSCRIPTION FACTOR PROTEIN 1-RELATED"/>
    <property type="match status" value="1"/>
</dbReference>
<dbReference type="AlphaFoldDB" id="A0A0U9HUJ6"/>
<dbReference type="GO" id="GO:0003700">
    <property type="term" value="F:DNA-binding transcription factor activity"/>
    <property type="evidence" value="ECO:0000318"/>
    <property type="project" value="GO_Central"/>
</dbReference>
<dbReference type="Gene3D" id="2.20.25.80">
    <property type="entry name" value="WRKY domain"/>
    <property type="match status" value="2"/>
</dbReference>
<feature type="compositionally biased region" description="Basic and acidic residues" evidence="10">
    <location>
        <begin position="279"/>
        <end position="289"/>
    </location>
</feature>
<dbReference type="SUPFAM" id="SSF118290">
    <property type="entry name" value="WRKY DNA-binding domain"/>
    <property type="match status" value="2"/>
</dbReference>
<keyword evidence="3" id="KW-0677">Repeat</keyword>
<dbReference type="GO" id="GO:0046872">
    <property type="term" value="F:metal ion binding"/>
    <property type="evidence" value="ECO:0007669"/>
    <property type="project" value="UniProtKB-KW"/>
</dbReference>
<dbReference type="GO" id="GO:0006355">
    <property type="term" value="P:regulation of DNA-templated transcription"/>
    <property type="evidence" value="ECO:0000318"/>
    <property type="project" value="GO_Central"/>
</dbReference>
<evidence type="ECO:0000256" key="9">
    <source>
        <dbReference type="ARBA" id="ARBA00061157"/>
    </source>
</evidence>
<keyword evidence="4" id="KW-0862">Zinc</keyword>
<dbReference type="InterPro" id="IPR044810">
    <property type="entry name" value="WRKY_plant"/>
</dbReference>
<comment type="similarity">
    <text evidence="9">Belongs to the WRKY group I family.</text>
</comment>
<proteinExistence type="inferred from homology"/>
<dbReference type="GO" id="GO:0005634">
    <property type="term" value="C:nucleus"/>
    <property type="evidence" value="ECO:0000318"/>
    <property type="project" value="GO_Central"/>
</dbReference>
<gene>
    <name evidence="12" type="ORF">KFL_000960150</name>
</gene>
<dbReference type="PROSITE" id="PS50811">
    <property type="entry name" value="WRKY"/>
    <property type="match status" value="2"/>
</dbReference>
<dbReference type="FunFam" id="2.20.25.80:FF:000006">
    <property type="entry name" value="WRKY transcription factor"/>
    <property type="match status" value="1"/>
</dbReference>
<dbReference type="PANTHER" id="PTHR31221">
    <property type="entry name" value="WRKY TRANSCRIPTION FACTOR PROTEIN 1-RELATED"/>
    <property type="match status" value="1"/>
</dbReference>
<evidence type="ECO:0000256" key="1">
    <source>
        <dbReference type="ARBA" id="ARBA00004123"/>
    </source>
</evidence>
<keyword evidence="6 12" id="KW-0238">DNA-binding</keyword>
<evidence type="ECO:0000313" key="12">
    <source>
        <dbReference type="EMBL" id="GAQ81964.1"/>
    </source>
</evidence>
<protein>
    <submittedName>
        <fullName evidence="12">WRKY DNA-binding protein</fullName>
    </submittedName>
</protein>
<evidence type="ECO:0000256" key="10">
    <source>
        <dbReference type="SAM" id="MobiDB-lite"/>
    </source>
</evidence>
<name>A0A0U9HUJ6_KLENI</name>
<feature type="region of interest" description="Disordered" evidence="10">
    <location>
        <begin position="415"/>
        <end position="492"/>
    </location>
</feature>
<dbReference type="FunFam" id="2.20.25.80:FF:000003">
    <property type="entry name" value="WRKY transcription factor 57"/>
    <property type="match status" value="1"/>
</dbReference>
<evidence type="ECO:0000256" key="8">
    <source>
        <dbReference type="ARBA" id="ARBA00023242"/>
    </source>
</evidence>
<keyword evidence="5" id="KW-0805">Transcription regulation</keyword>
<dbReference type="SMART" id="SM00774">
    <property type="entry name" value="WRKY"/>
    <property type="match status" value="2"/>
</dbReference>
<evidence type="ECO:0000256" key="7">
    <source>
        <dbReference type="ARBA" id="ARBA00023163"/>
    </source>
</evidence>
<feature type="region of interest" description="Disordered" evidence="10">
    <location>
        <begin position="334"/>
        <end position="396"/>
    </location>
</feature>
<evidence type="ECO:0000259" key="11">
    <source>
        <dbReference type="PROSITE" id="PS50811"/>
    </source>
</evidence>
<accession>A0A0U9HUJ6</accession>
<dbReference type="InterPro" id="IPR003657">
    <property type="entry name" value="WRKY_dom"/>
</dbReference>
<evidence type="ECO:0000256" key="5">
    <source>
        <dbReference type="ARBA" id="ARBA00023015"/>
    </source>
</evidence>
<keyword evidence="13" id="KW-1185">Reference proteome</keyword>
<feature type="domain" description="WRKY" evidence="11">
    <location>
        <begin position="498"/>
        <end position="563"/>
    </location>
</feature>
<dbReference type="STRING" id="105231.A0A0U9HUJ6"/>
<keyword evidence="7" id="KW-0804">Transcription</keyword>
<dbReference type="Proteomes" id="UP000054558">
    <property type="component" value="Unassembled WGS sequence"/>
</dbReference>
<feature type="region of interest" description="Disordered" evidence="10">
    <location>
        <begin position="176"/>
        <end position="198"/>
    </location>
</feature>
<feature type="region of interest" description="Disordered" evidence="10">
    <location>
        <begin position="555"/>
        <end position="601"/>
    </location>
</feature>
<evidence type="ECO:0000256" key="6">
    <source>
        <dbReference type="ARBA" id="ARBA00023125"/>
    </source>
</evidence>
<organism evidence="12 13">
    <name type="scientific">Klebsormidium nitens</name>
    <name type="common">Green alga</name>
    <name type="synonym">Ulothrix nitens</name>
    <dbReference type="NCBI Taxonomy" id="105231"/>
    <lineage>
        <taxon>Eukaryota</taxon>
        <taxon>Viridiplantae</taxon>
        <taxon>Streptophyta</taxon>
        <taxon>Klebsormidiophyceae</taxon>
        <taxon>Klebsormidiales</taxon>
        <taxon>Klebsormidiaceae</taxon>
        <taxon>Klebsormidium</taxon>
    </lineage>
</organism>
<keyword evidence="8" id="KW-0539">Nucleus</keyword>